<evidence type="ECO:0000256" key="1">
    <source>
        <dbReference type="SAM" id="Phobius"/>
    </source>
</evidence>
<protein>
    <submittedName>
        <fullName evidence="2">Uncharacterized protein</fullName>
    </submittedName>
</protein>
<accession>A0ABQ8ANE7</accession>
<sequence>MKTDHLHKKAFFSLGRKRSSNLGSDVVRRVAFSTSEPSSSSFSLLCSLLYRDLSIPIRFSFGSVSGGSVRLCLCLRGVTGQNASLLILYPVVSMSARDVWKQVLPSVSSLGQAVVATVEGGMRVSCRCGSASCLGLGVLPLFIRVNPGVTGCMTFPGSFYRLHCGVMVRMRCGESTLKVQWRVLVRNEGCLQRRLRILTSLSIQFICLVMFVLSRCSFQLVLIVDEFYFGMLVFERKVEHSSPEGFVLFPSFGSG</sequence>
<reference evidence="2 3" key="1">
    <citation type="submission" date="2021-05" db="EMBL/GenBank/DDBJ databases">
        <title>Genome Assembly of Synthetic Allotetraploid Brassica napus Reveals Homoeologous Exchanges between Subgenomes.</title>
        <authorList>
            <person name="Davis J.T."/>
        </authorList>
    </citation>
    <scope>NUCLEOTIDE SEQUENCE [LARGE SCALE GENOMIC DNA]</scope>
    <source>
        <strain evidence="3">cv. Da-Ae</strain>
        <tissue evidence="2">Seedling</tissue>
    </source>
</reference>
<keyword evidence="1" id="KW-1133">Transmembrane helix</keyword>
<name>A0ABQ8ANE7_BRANA</name>
<organism evidence="2 3">
    <name type="scientific">Brassica napus</name>
    <name type="common">Rape</name>
    <dbReference type="NCBI Taxonomy" id="3708"/>
    <lineage>
        <taxon>Eukaryota</taxon>
        <taxon>Viridiplantae</taxon>
        <taxon>Streptophyta</taxon>
        <taxon>Embryophyta</taxon>
        <taxon>Tracheophyta</taxon>
        <taxon>Spermatophyta</taxon>
        <taxon>Magnoliopsida</taxon>
        <taxon>eudicotyledons</taxon>
        <taxon>Gunneridae</taxon>
        <taxon>Pentapetalae</taxon>
        <taxon>rosids</taxon>
        <taxon>malvids</taxon>
        <taxon>Brassicales</taxon>
        <taxon>Brassicaceae</taxon>
        <taxon>Brassiceae</taxon>
        <taxon>Brassica</taxon>
    </lineage>
</organism>
<evidence type="ECO:0000313" key="2">
    <source>
        <dbReference type="EMBL" id="KAH0894062.1"/>
    </source>
</evidence>
<proteinExistence type="predicted"/>
<feature type="non-terminal residue" evidence="2">
    <location>
        <position position="255"/>
    </location>
</feature>
<dbReference type="Proteomes" id="UP000824890">
    <property type="component" value="Unassembled WGS sequence"/>
</dbReference>
<keyword evidence="3" id="KW-1185">Reference proteome</keyword>
<gene>
    <name evidence="2" type="ORF">HID58_056491</name>
</gene>
<keyword evidence="1" id="KW-0472">Membrane</keyword>
<dbReference type="EMBL" id="JAGKQM010000013">
    <property type="protein sequence ID" value="KAH0894062.1"/>
    <property type="molecule type" value="Genomic_DNA"/>
</dbReference>
<comment type="caution">
    <text evidence="2">The sequence shown here is derived from an EMBL/GenBank/DDBJ whole genome shotgun (WGS) entry which is preliminary data.</text>
</comment>
<feature type="transmembrane region" description="Helical" evidence="1">
    <location>
        <begin position="201"/>
        <end position="224"/>
    </location>
</feature>
<evidence type="ECO:0000313" key="3">
    <source>
        <dbReference type="Proteomes" id="UP000824890"/>
    </source>
</evidence>
<keyword evidence="1" id="KW-0812">Transmembrane</keyword>